<dbReference type="InterPro" id="IPR007353">
    <property type="entry name" value="DUF421"/>
</dbReference>
<feature type="domain" description="YetF C-terminal" evidence="8">
    <location>
        <begin position="89"/>
        <end position="157"/>
    </location>
</feature>
<comment type="subcellular location">
    <subcellularLocation>
        <location evidence="1">Cell membrane</location>
        <topology evidence="1">Multi-pass membrane protein</topology>
    </subcellularLocation>
</comment>
<dbReference type="HOGENOM" id="CLU_077149_3_1_9"/>
<dbReference type="AlphaFoldDB" id="D5WVU1"/>
<evidence type="ECO:0000256" key="5">
    <source>
        <dbReference type="ARBA" id="ARBA00022989"/>
    </source>
</evidence>
<feature type="transmembrane region" description="Helical" evidence="7">
    <location>
        <begin position="12"/>
        <end position="32"/>
    </location>
</feature>
<dbReference type="KEGG" id="bts:Btus_3009"/>
<evidence type="ECO:0000256" key="6">
    <source>
        <dbReference type="ARBA" id="ARBA00023136"/>
    </source>
</evidence>
<feature type="transmembrane region" description="Helical" evidence="7">
    <location>
        <begin position="69"/>
        <end position="86"/>
    </location>
</feature>
<protein>
    <recommendedName>
        <fullName evidence="8">YetF C-terminal domain-containing protein</fullName>
    </recommendedName>
</protein>
<dbReference type="Proteomes" id="UP000002368">
    <property type="component" value="Chromosome"/>
</dbReference>
<dbReference type="eggNOG" id="COG2323">
    <property type="taxonomic scope" value="Bacteria"/>
</dbReference>
<keyword evidence="10" id="KW-1185">Reference proteome</keyword>
<evidence type="ECO:0000256" key="4">
    <source>
        <dbReference type="ARBA" id="ARBA00022692"/>
    </source>
</evidence>
<sequence length="172" mass="19118">MVHVYDAVGNSWTVLFTAVRVAVVYAVLLMVLRLMGRRILGQMTPFDLVTLLLLSNAVQNAMIGPDNSVVGGLLGSFVLLGLNRMISRKTKLRHFFEGAPVVLVTRGRVIEDHLRREGVSLDELLAALREHGIDRIEAVDTAILEMDGTISVIPQNNPTVHRLRKVRSSRNR</sequence>
<dbReference type="InterPro" id="IPR023090">
    <property type="entry name" value="UPF0702_alpha/beta_dom_sf"/>
</dbReference>
<evidence type="ECO:0000313" key="9">
    <source>
        <dbReference type="EMBL" id="ADG07634.1"/>
    </source>
</evidence>
<reference evidence="9 10" key="1">
    <citation type="journal article" date="2011" name="Stand. Genomic Sci.">
        <title>Complete genome sequence of the thermophilic, hydrogen-oxidizing Bacillus tusciae type strain (T2) and reclassification in the new genus, Kyrpidia gen. nov. as Kyrpidia tusciae comb. nov. and emendation of the family Alicyclobacillaceae da Costa and Rainey, 2010.</title>
        <authorList>
            <person name="Klenk H.P."/>
            <person name="Lapidus A."/>
            <person name="Chertkov O."/>
            <person name="Copeland A."/>
            <person name="Del Rio T.G."/>
            <person name="Nolan M."/>
            <person name="Lucas S."/>
            <person name="Chen F."/>
            <person name="Tice H."/>
            <person name="Cheng J.F."/>
            <person name="Han C."/>
            <person name="Bruce D."/>
            <person name="Goodwin L."/>
            <person name="Pitluck S."/>
            <person name="Pati A."/>
            <person name="Ivanova N."/>
            <person name="Mavromatis K."/>
            <person name="Daum C."/>
            <person name="Chen A."/>
            <person name="Palaniappan K."/>
            <person name="Chang Y.J."/>
            <person name="Land M."/>
            <person name="Hauser L."/>
            <person name="Jeffries C.D."/>
            <person name="Detter J.C."/>
            <person name="Rohde M."/>
            <person name="Abt B."/>
            <person name="Pukall R."/>
            <person name="Goker M."/>
            <person name="Bristow J."/>
            <person name="Markowitz V."/>
            <person name="Hugenholtz P."/>
            <person name="Eisen J.A."/>
        </authorList>
    </citation>
    <scope>NUCLEOTIDE SEQUENCE [LARGE SCALE GENOMIC DNA]</scope>
    <source>
        <strain evidence="9 10">DSM 2912</strain>
    </source>
</reference>
<keyword evidence="5 7" id="KW-1133">Transmembrane helix</keyword>
<accession>D5WVU1</accession>
<dbReference type="EMBL" id="CP002017">
    <property type="protein sequence ID" value="ADG07634.1"/>
    <property type="molecule type" value="Genomic_DNA"/>
</dbReference>
<evidence type="ECO:0000256" key="7">
    <source>
        <dbReference type="SAM" id="Phobius"/>
    </source>
</evidence>
<keyword evidence="3" id="KW-1003">Cell membrane</keyword>
<dbReference type="Gene3D" id="3.30.240.20">
    <property type="entry name" value="bsu07140 like domains"/>
    <property type="match status" value="1"/>
</dbReference>
<evidence type="ECO:0000256" key="3">
    <source>
        <dbReference type="ARBA" id="ARBA00022475"/>
    </source>
</evidence>
<dbReference type="OrthoDB" id="1076133at2"/>
<evidence type="ECO:0000256" key="1">
    <source>
        <dbReference type="ARBA" id="ARBA00004651"/>
    </source>
</evidence>
<proteinExistence type="inferred from homology"/>
<organism evidence="9 10">
    <name type="scientific">Kyrpidia tusciae (strain DSM 2912 / NBRC 15312 / T2)</name>
    <name type="common">Bacillus tusciae</name>
    <dbReference type="NCBI Taxonomy" id="562970"/>
    <lineage>
        <taxon>Bacteria</taxon>
        <taxon>Bacillati</taxon>
        <taxon>Bacillota</taxon>
        <taxon>Bacilli</taxon>
        <taxon>Bacillales</taxon>
        <taxon>Alicyclobacillaceae</taxon>
        <taxon>Kyrpidia</taxon>
    </lineage>
</organism>
<dbReference type="GO" id="GO:0005886">
    <property type="term" value="C:plasma membrane"/>
    <property type="evidence" value="ECO:0007669"/>
    <property type="project" value="UniProtKB-SubCell"/>
</dbReference>
<comment type="similarity">
    <text evidence="2">Belongs to the UPF0702 family.</text>
</comment>
<evidence type="ECO:0000259" key="8">
    <source>
        <dbReference type="Pfam" id="PF04239"/>
    </source>
</evidence>
<evidence type="ECO:0000313" key="10">
    <source>
        <dbReference type="Proteomes" id="UP000002368"/>
    </source>
</evidence>
<keyword evidence="4 7" id="KW-0812">Transmembrane</keyword>
<evidence type="ECO:0000256" key="2">
    <source>
        <dbReference type="ARBA" id="ARBA00006448"/>
    </source>
</evidence>
<name>D5WVU1_KYRT2</name>
<dbReference type="Pfam" id="PF04239">
    <property type="entry name" value="DUF421"/>
    <property type="match status" value="1"/>
</dbReference>
<dbReference type="PANTHER" id="PTHR34582:SF6">
    <property type="entry name" value="UPF0702 TRANSMEMBRANE PROTEIN YCAP"/>
    <property type="match status" value="1"/>
</dbReference>
<gene>
    <name evidence="9" type="ordered locus">Btus_3009</name>
</gene>
<keyword evidence="6 7" id="KW-0472">Membrane</keyword>
<dbReference type="PANTHER" id="PTHR34582">
    <property type="entry name" value="UPF0702 TRANSMEMBRANE PROTEIN YCAP"/>
    <property type="match status" value="1"/>
</dbReference>